<evidence type="ECO:0000313" key="2">
    <source>
        <dbReference type="EMBL" id="PAY25009.1"/>
    </source>
</evidence>
<keyword evidence="3" id="KW-1185">Reference proteome</keyword>
<protein>
    <recommendedName>
        <fullName evidence="4">Glycosyl-4,4'-diaponeurosporenoate acyltransferase</fullName>
    </recommendedName>
</protein>
<proteinExistence type="predicted"/>
<comment type="caution">
    <text evidence="2">The sequence shown here is derived from an EMBL/GenBank/DDBJ whole genome shotgun (WGS) entry which is preliminary data.</text>
</comment>
<keyword evidence="1" id="KW-0812">Transmembrane</keyword>
<sequence>MRRAEPRFAALFYSQTMLRVVASAVLSVLFVVSAWLVIGPHHPVFPWAFSAGVFGILGVMGPVPEAVIPRWVTTTSQRTIPRARLFGIPSTLRVLDRVGWNRALGRRGNSGRGRAGLVGIRADAMQSQIAHGVGAGIHALVAIPLVFVSAWSSAVIVVVLGVLVHLLPVAMQRYVLARVDRVARVTQGRGAGDTRDW</sequence>
<feature type="transmembrane region" description="Helical" evidence="1">
    <location>
        <begin position="129"/>
        <end position="147"/>
    </location>
</feature>
<accession>A0A2A2WUX1</accession>
<feature type="transmembrane region" description="Helical" evidence="1">
    <location>
        <begin position="153"/>
        <end position="171"/>
    </location>
</feature>
<evidence type="ECO:0000256" key="1">
    <source>
        <dbReference type="SAM" id="Phobius"/>
    </source>
</evidence>
<keyword evidence="1" id="KW-0472">Membrane</keyword>
<gene>
    <name evidence="2" type="ORF">CEY15_00625</name>
</gene>
<name>A0A2A2WUX1_9ACTN</name>
<dbReference type="Proteomes" id="UP000218810">
    <property type="component" value="Unassembled WGS sequence"/>
</dbReference>
<feature type="transmembrane region" description="Helical" evidence="1">
    <location>
        <begin position="20"/>
        <end position="38"/>
    </location>
</feature>
<reference evidence="3" key="1">
    <citation type="submission" date="2017-09" db="EMBL/GenBank/DDBJ databases">
        <authorList>
            <person name="Zhang Y."/>
            <person name="Huang X."/>
            <person name="Liu J."/>
            <person name="Lu L."/>
            <person name="Peng K."/>
        </authorList>
    </citation>
    <scope>NUCLEOTIDE SEQUENCE [LARGE SCALE GENOMIC DNA]</scope>
    <source>
        <strain evidence="3">S-XJ-1</strain>
    </source>
</reference>
<dbReference type="AlphaFoldDB" id="A0A2A2WUX1"/>
<evidence type="ECO:0008006" key="4">
    <source>
        <dbReference type="Google" id="ProtNLM"/>
    </source>
</evidence>
<organism evidence="2 3">
    <name type="scientific">Dietzia natronolimnaea</name>
    <dbReference type="NCBI Taxonomy" id="161920"/>
    <lineage>
        <taxon>Bacteria</taxon>
        <taxon>Bacillati</taxon>
        <taxon>Actinomycetota</taxon>
        <taxon>Actinomycetes</taxon>
        <taxon>Mycobacteriales</taxon>
        <taxon>Dietziaceae</taxon>
        <taxon>Dietzia</taxon>
    </lineage>
</organism>
<evidence type="ECO:0000313" key="3">
    <source>
        <dbReference type="Proteomes" id="UP000218810"/>
    </source>
</evidence>
<dbReference type="EMBL" id="NTGA01000001">
    <property type="protein sequence ID" value="PAY25009.1"/>
    <property type="molecule type" value="Genomic_DNA"/>
</dbReference>
<feature type="transmembrane region" description="Helical" evidence="1">
    <location>
        <begin position="44"/>
        <end position="63"/>
    </location>
</feature>
<keyword evidence="1" id="KW-1133">Transmembrane helix</keyword>